<protein>
    <submittedName>
        <fullName evidence="4">Uncharacterized protein</fullName>
    </submittedName>
</protein>
<evidence type="ECO:0000256" key="3">
    <source>
        <dbReference type="SAM" id="SignalP"/>
    </source>
</evidence>
<evidence type="ECO:0000313" key="4">
    <source>
        <dbReference type="EMBL" id="MFA1544504.1"/>
    </source>
</evidence>
<name>A0ABV4QPN8_9ACTN</name>
<evidence type="ECO:0000313" key="5">
    <source>
        <dbReference type="Proteomes" id="UP001569963"/>
    </source>
</evidence>
<accession>A0ABV4QPN8</accession>
<keyword evidence="2" id="KW-0472">Membrane</keyword>
<feature type="chain" id="PRO_5047380125" evidence="3">
    <location>
        <begin position="33"/>
        <end position="273"/>
    </location>
</feature>
<feature type="signal peptide" evidence="3">
    <location>
        <begin position="1"/>
        <end position="32"/>
    </location>
</feature>
<feature type="transmembrane region" description="Helical" evidence="2">
    <location>
        <begin position="245"/>
        <end position="264"/>
    </location>
</feature>
<reference evidence="4 5" key="1">
    <citation type="submission" date="2023-11" db="EMBL/GenBank/DDBJ databases">
        <title>Actinomadura monticuli sp. nov., isolated from volcanic ash.</title>
        <authorList>
            <person name="Lee S.D."/>
            <person name="Yang H."/>
            <person name="Kim I.S."/>
        </authorList>
    </citation>
    <scope>NUCLEOTIDE SEQUENCE [LARGE SCALE GENOMIC DNA]</scope>
    <source>
        <strain evidence="4 5">DLS-62</strain>
    </source>
</reference>
<feature type="region of interest" description="Disordered" evidence="1">
    <location>
        <begin position="49"/>
        <end position="96"/>
    </location>
</feature>
<dbReference type="Proteomes" id="UP001569963">
    <property type="component" value="Unassembled WGS sequence"/>
</dbReference>
<comment type="caution">
    <text evidence="4">The sequence shown here is derived from an EMBL/GenBank/DDBJ whole genome shotgun (WGS) entry which is preliminary data.</text>
</comment>
<keyword evidence="5" id="KW-1185">Reference proteome</keyword>
<feature type="compositionally biased region" description="Gly residues" evidence="1">
    <location>
        <begin position="200"/>
        <end position="209"/>
    </location>
</feature>
<proteinExistence type="predicted"/>
<dbReference type="EMBL" id="JAXCEI010000032">
    <property type="protein sequence ID" value="MFA1544504.1"/>
    <property type="molecule type" value="Genomic_DNA"/>
</dbReference>
<sequence length="273" mass="26694">MRTRAKGTSRAAVLAAGIIALGVTAVPSNAYADVTGGNGAALLGAGTATSRDGAKAPDFGAGAQPADVAQPAGLPRLPALPSTNSHRTRNGLPTTDGVVARNALPEVGDVVRTDNRRAEGGSSGTDGVLGDNALPKVDGVSPVTDMSQAAGLPRLLALPSTGRQRTRNVLPSTQGVLVNNAAKVAQGGLTAGGPSSVHGVGQGAVPGAGDLPGGAVRPVVPVTGEMGPVRNVAATEAVADEDGSLWAFAASGVLGVVAGALALARRVRLGGRR</sequence>
<keyword evidence="2" id="KW-0812">Transmembrane</keyword>
<organism evidence="4 5">
    <name type="scientific">Actinomadura monticuli</name>
    <dbReference type="NCBI Taxonomy" id="3097367"/>
    <lineage>
        <taxon>Bacteria</taxon>
        <taxon>Bacillati</taxon>
        <taxon>Actinomycetota</taxon>
        <taxon>Actinomycetes</taxon>
        <taxon>Streptosporangiales</taxon>
        <taxon>Thermomonosporaceae</taxon>
        <taxon>Actinomadura</taxon>
    </lineage>
</organism>
<gene>
    <name evidence="4" type="ORF">SM611_36740</name>
</gene>
<dbReference type="RefSeq" id="WP_371955044.1">
    <property type="nucleotide sequence ID" value="NZ_JAXCEI010000032.1"/>
</dbReference>
<evidence type="ECO:0000256" key="2">
    <source>
        <dbReference type="SAM" id="Phobius"/>
    </source>
</evidence>
<keyword evidence="3" id="KW-0732">Signal</keyword>
<feature type="region of interest" description="Disordered" evidence="1">
    <location>
        <begin position="114"/>
        <end position="134"/>
    </location>
</feature>
<keyword evidence="2" id="KW-1133">Transmembrane helix</keyword>
<feature type="region of interest" description="Disordered" evidence="1">
    <location>
        <begin position="189"/>
        <end position="209"/>
    </location>
</feature>
<evidence type="ECO:0000256" key="1">
    <source>
        <dbReference type="SAM" id="MobiDB-lite"/>
    </source>
</evidence>